<keyword evidence="3" id="KW-0804">Transcription</keyword>
<evidence type="ECO:0000256" key="1">
    <source>
        <dbReference type="ARBA" id="ARBA00023015"/>
    </source>
</evidence>
<dbReference type="PRINTS" id="PR00035">
    <property type="entry name" value="HTHGNTR"/>
</dbReference>
<feature type="region of interest" description="Disordered" evidence="4">
    <location>
        <begin position="83"/>
        <end position="102"/>
    </location>
</feature>
<dbReference type="InterPro" id="IPR036388">
    <property type="entry name" value="WH-like_DNA-bd_sf"/>
</dbReference>
<keyword evidence="2" id="KW-0238">DNA-binding</keyword>
<dbReference type="CDD" id="cd07377">
    <property type="entry name" value="WHTH_GntR"/>
    <property type="match status" value="1"/>
</dbReference>
<reference evidence="6 7" key="1">
    <citation type="submission" date="2017-09" db="EMBL/GenBank/DDBJ databases">
        <authorList>
            <person name="Lee N."/>
            <person name="Cho B.-K."/>
        </authorList>
    </citation>
    <scope>NUCLEOTIDE SEQUENCE [LARGE SCALE GENOMIC DNA]</scope>
    <source>
        <strain evidence="6 7">ATCC 13879</strain>
    </source>
</reference>
<organism evidence="6 7">
    <name type="scientific">Streptomyces prasinus</name>
    <dbReference type="NCBI Taxonomy" id="67345"/>
    <lineage>
        <taxon>Bacteria</taxon>
        <taxon>Bacillati</taxon>
        <taxon>Actinomycetota</taxon>
        <taxon>Actinomycetes</taxon>
        <taxon>Kitasatosporales</taxon>
        <taxon>Streptomycetaceae</taxon>
        <taxon>Streptomyces</taxon>
    </lineage>
</organism>
<feature type="domain" description="HTH gntR-type" evidence="5">
    <location>
        <begin position="18"/>
        <end position="87"/>
    </location>
</feature>
<dbReference type="RefSeq" id="WP_079060889.1">
    <property type="nucleotide sequence ID" value="NZ_CP023697.1"/>
</dbReference>
<evidence type="ECO:0000313" key="6">
    <source>
        <dbReference type="EMBL" id="QEV07082.1"/>
    </source>
</evidence>
<evidence type="ECO:0000256" key="4">
    <source>
        <dbReference type="SAM" id="MobiDB-lite"/>
    </source>
</evidence>
<dbReference type="SUPFAM" id="SSF46785">
    <property type="entry name" value="Winged helix' DNA-binding domain"/>
    <property type="match status" value="1"/>
</dbReference>
<dbReference type="GeneID" id="95536194"/>
<dbReference type="Proteomes" id="UP000326041">
    <property type="component" value="Chromosome"/>
</dbReference>
<dbReference type="PANTHER" id="PTHR43537">
    <property type="entry name" value="TRANSCRIPTIONAL REGULATOR, GNTR FAMILY"/>
    <property type="match status" value="1"/>
</dbReference>
<evidence type="ECO:0000256" key="2">
    <source>
        <dbReference type="ARBA" id="ARBA00023125"/>
    </source>
</evidence>
<accession>A0ABX6AYK2</accession>
<dbReference type="PROSITE" id="PS50949">
    <property type="entry name" value="HTH_GNTR"/>
    <property type="match status" value="1"/>
</dbReference>
<proteinExistence type="predicted"/>
<gene>
    <name evidence="6" type="ORF">CP972_16800</name>
</gene>
<dbReference type="InterPro" id="IPR000524">
    <property type="entry name" value="Tscrpt_reg_HTH_GntR"/>
</dbReference>
<protein>
    <submittedName>
        <fullName evidence="6">FadR family transcriptional regulator</fullName>
    </submittedName>
</protein>
<feature type="compositionally biased region" description="Basic residues" evidence="4">
    <location>
        <begin position="10"/>
        <end position="19"/>
    </location>
</feature>
<evidence type="ECO:0000313" key="7">
    <source>
        <dbReference type="Proteomes" id="UP000326041"/>
    </source>
</evidence>
<feature type="region of interest" description="Disordered" evidence="4">
    <location>
        <begin position="1"/>
        <end position="25"/>
    </location>
</feature>
<dbReference type="Gene3D" id="1.10.10.10">
    <property type="entry name" value="Winged helix-like DNA-binding domain superfamily/Winged helix DNA-binding domain"/>
    <property type="match status" value="1"/>
</dbReference>
<dbReference type="EMBL" id="CP023697">
    <property type="protein sequence ID" value="QEV07082.1"/>
    <property type="molecule type" value="Genomic_DNA"/>
</dbReference>
<dbReference type="PANTHER" id="PTHR43537:SF24">
    <property type="entry name" value="GLUCONATE OPERON TRANSCRIPTIONAL REPRESSOR"/>
    <property type="match status" value="1"/>
</dbReference>
<evidence type="ECO:0000259" key="5">
    <source>
        <dbReference type="PROSITE" id="PS50949"/>
    </source>
</evidence>
<keyword evidence="1" id="KW-0805">Transcription regulation</keyword>
<dbReference type="Pfam" id="PF00392">
    <property type="entry name" value="GntR"/>
    <property type="match status" value="1"/>
</dbReference>
<dbReference type="InterPro" id="IPR036390">
    <property type="entry name" value="WH_DNA-bd_sf"/>
</dbReference>
<dbReference type="SMART" id="SM00345">
    <property type="entry name" value="HTH_GNTR"/>
    <property type="match status" value="1"/>
</dbReference>
<keyword evidence="7" id="KW-1185">Reference proteome</keyword>
<name>A0ABX6AYK2_9ACTN</name>
<evidence type="ECO:0000256" key="3">
    <source>
        <dbReference type="ARBA" id="ARBA00023163"/>
    </source>
</evidence>
<sequence length="312" mass="34100">MDPEYASVNGRKRPQRPQRTHREVADELRARIRSGELRPGQRMPTQAKLADEFGVERGAVRQALRILQSEQLLTNVAKGAPATVAGHPGGAPTGPEAPPRPTTAALAPRVAAAFEAEHVEIDSVCLTAASLTLAIGEPLRRIHAGRMKPAKVDVRVLLPGRDIDLAFPVAVEDSGHGRGGGRGGGRGEDPVHERWLAMRNAQGQVLRHHLLALRATHGVDVRVTFRALPFTPPVKLYLLNGVEALFAYYTLSRGEDRIGEENVQTYDAQGSRSALFAFERDAGVRDGAFVTQSRLWFDALWETISSELRLTR</sequence>